<name>R0LLQ3_ANAPL</name>
<accession>R0LLQ3</accession>
<evidence type="ECO:0000313" key="2">
    <source>
        <dbReference type="Proteomes" id="UP000296049"/>
    </source>
</evidence>
<gene>
    <name evidence="1" type="ORF">Anapl_09323</name>
</gene>
<organism evidence="1 2">
    <name type="scientific">Anas platyrhynchos</name>
    <name type="common">Mallard</name>
    <name type="synonym">Anas boschas</name>
    <dbReference type="NCBI Taxonomy" id="8839"/>
    <lineage>
        <taxon>Eukaryota</taxon>
        <taxon>Metazoa</taxon>
        <taxon>Chordata</taxon>
        <taxon>Craniata</taxon>
        <taxon>Vertebrata</taxon>
        <taxon>Euteleostomi</taxon>
        <taxon>Archelosauria</taxon>
        <taxon>Archosauria</taxon>
        <taxon>Dinosauria</taxon>
        <taxon>Saurischia</taxon>
        <taxon>Theropoda</taxon>
        <taxon>Coelurosauria</taxon>
        <taxon>Aves</taxon>
        <taxon>Neognathae</taxon>
        <taxon>Galloanserae</taxon>
        <taxon>Anseriformes</taxon>
        <taxon>Anatidae</taxon>
        <taxon>Anatinae</taxon>
        <taxon>Anas</taxon>
    </lineage>
</organism>
<dbReference type="AlphaFoldDB" id="R0LLQ3"/>
<protein>
    <submittedName>
        <fullName evidence="1">Uncharacterized protein</fullName>
    </submittedName>
</protein>
<dbReference type="Proteomes" id="UP000296049">
    <property type="component" value="Unassembled WGS sequence"/>
</dbReference>
<sequence length="145" mass="16380">MCKLVSPLKQSLAMIPELMEGQCPAGRVRSKAKDYTSPLPNIRKSASRAQLLAPRCLHQNCLLAQMPGLPEFLKHAECFKECASTVHIWPHGNEKTWTLACCILLVGGYPYTDWYGPLNRSSFLNKNTEEKSTKWLTSQLRIIYA</sequence>
<dbReference type="EMBL" id="KB742592">
    <property type="protein sequence ID" value="EOB06634.1"/>
    <property type="molecule type" value="Genomic_DNA"/>
</dbReference>
<proteinExistence type="predicted"/>
<evidence type="ECO:0000313" key="1">
    <source>
        <dbReference type="EMBL" id="EOB06634.1"/>
    </source>
</evidence>
<keyword evidence="2" id="KW-1185">Reference proteome</keyword>
<reference evidence="2" key="1">
    <citation type="journal article" date="2013" name="Nat. Genet.">
        <title>The duck genome and transcriptome provide insight into an avian influenza virus reservoir species.</title>
        <authorList>
            <person name="Huang Y."/>
            <person name="Li Y."/>
            <person name="Burt D.W."/>
            <person name="Chen H."/>
            <person name="Zhang Y."/>
            <person name="Qian W."/>
            <person name="Kim H."/>
            <person name="Gan S."/>
            <person name="Zhao Y."/>
            <person name="Li J."/>
            <person name="Yi K."/>
            <person name="Feng H."/>
            <person name="Zhu P."/>
            <person name="Li B."/>
            <person name="Liu Q."/>
            <person name="Fairley S."/>
            <person name="Magor K.E."/>
            <person name="Du Z."/>
            <person name="Hu X."/>
            <person name="Goodman L."/>
            <person name="Tafer H."/>
            <person name="Vignal A."/>
            <person name="Lee T."/>
            <person name="Kim K.W."/>
            <person name="Sheng Z."/>
            <person name="An Y."/>
            <person name="Searle S."/>
            <person name="Herrero J."/>
            <person name="Groenen M.A."/>
            <person name="Crooijmans R.P."/>
            <person name="Faraut T."/>
            <person name="Cai Q."/>
            <person name="Webster R.G."/>
            <person name="Aldridge J.R."/>
            <person name="Warren W.C."/>
            <person name="Bartschat S."/>
            <person name="Kehr S."/>
            <person name="Marz M."/>
            <person name="Stadler P.F."/>
            <person name="Smith J."/>
            <person name="Kraus R.H."/>
            <person name="Zhao Y."/>
            <person name="Ren L."/>
            <person name="Fei J."/>
            <person name="Morisson M."/>
            <person name="Kaiser P."/>
            <person name="Griffin D.K."/>
            <person name="Rao M."/>
            <person name="Pitel F."/>
            <person name="Wang J."/>
            <person name="Li N."/>
        </authorList>
    </citation>
    <scope>NUCLEOTIDE SEQUENCE [LARGE SCALE GENOMIC DNA]</scope>
</reference>